<evidence type="ECO:0000313" key="2">
    <source>
        <dbReference type="Proteomes" id="UP001145742"/>
    </source>
</evidence>
<protein>
    <submittedName>
        <fullName evidence="1">Uncharacterized protein</fullName>
    </submittedName>
</protein>
<evidence type="ECO:0000313" key="1">
    <source>
        <dbReference type="EMBL" id="KAJ7425350.1"/>
    </source>
</evidence>
<dbReference type="PANTHER" id="PTHR33332">
    <property type="entry name" value="REVERSE TRANSCRIPTASE DOMAIN-CONTAINING PROTEIN"/>
    <property type="match status" value="1"/>
</dbReference>
<sequence length="163" mass="18688">MRCNKGKCRVLHKGRNNPKHQCRLGADLLEGSSAEKDLGILMDDNLTMNQQCALRARRASGIPQCIRKNVASRMVDYTRDNHDSVKTSIEVHKSLNVNSHCDIAAKRINLNFDCNEEKQDVDHELKSGRKIHITFRRLWIQPTTHTTHSSLLYNFKSNLLIPE</sequence>
<organism evidence="1 2">
    <name type="scientific">Willisornis vidua</name>
    <name type="common">Xingu scale-backed antbird</name>
    <dbReference type="NCBI Taxonomy" id="1566151"/>
    <lineage>
        <taxon>Eukaryota</taxon>
        <taxon>Metazoa</taxon>
        <taxon>Chordata</taxon>
        <taxon>Craniata</taxon>
        <taxon>Vertebrata</taxon>
        <taxon>Euteleostomi</taxon>
        <taxon>Archelosauria</taxon>
        <taxon>Archosauria</taxon>
        <taxon>Dinosauria</taxon>
        <taxon>Saurischia</taxon>
        <taxon>Theropoda</taxon>
        <taxon>Coelurosauria</taxon>
        <taxon>Aves</taxon>
        <taxon>Neognathae</taxon>
        <taxon>Neoaves</taxon>
        <taxon>Telluraves</taxon>
        <taxon>Australaves</taxon>
        <taxon>Passeriformes</taxon>
        <taxon>Thamnophilidae</taxon>
        <taxon>Willisornis</taxon>
    </lineage>
</organism>
<dbReference type="EMBL" id="WHWB01032531">
    <property type="protein sequence ID" value="KAJ7425350.1"/>
    <property type="molecule type" value="Genomic_DNA"/>
</dbReference>
<name>A0ABQ9DMC0_9PASS</name>
<gene>
    <name evidence="1" type="ORF">WISP_23732</name>
</gene>
<keyword evidence="2" id="KW-1185">Reference proteome</keyword>
<dbReference type="Proteomes" id="UP001145742">
    <property type="component" value="Unassembled WGS sequence"/>
</dbReference>
<reference evidence="1" key="1">
    <citation type="submission" date="2019-10" db="EMBL/GenBank/DDBJ databases">
        <authorList>
            <person name="Soares A.E.R."/>
            <person name="Aleixo A."/>
            <person name="Schneider P."/>
            <person name="Miyaki C.Y."/>
            <person name="Schneider M.P."/>
            <person name="Mello C."/>
            <person name="Vasconcelos A.T.R."/>
        </authorList>
    </citation>
    <scope>NUCLEOTIDE SEQUENCE</scope>
    <source>
        <tissue evidence="1">Muscle</tissue>
    </source>
</reference>
<comment type="caution">
    <text evidence="1">The sequence shown here is derived from an EMBL/GenBank/DDBJ whole genome shotgun (WGS) entry which is preliminary data.</text>
</comment>
<accession>A0ABQ9DMC0</accession>
<proteinExistence type="predicted"/>